<feature type="transmembrane region" description="Helical" evidence="1">
    <location>
        <begin position="300"/>
        <end position="330"/>
    </location>
</feature>
<evidence type="ECO:0000313" key="3">
    <source>
        <dbReference type="Proteomes" id="UP000295008"/>
    </source>
</evidence>
<feature type="transmembrane region" description="Helical" evidence="1">
    <location>
        <begin position="153"/>
        <end position="172"/>
    </location>
</feature>
<keyword evidence="1" id="KW-1133">Transmembrane helix</keyword>
<keyword evidence="3" id="KW-1185">Reference proteome</keyword>
<reference evidence="2 3" key="1">
    <citation type="submission" date="2019-03" db="EMBL/GenBank/DDBJ databases">
        <title>Genomic Encyclopedia of Type Strains, Phase IV (KMG-IV): sequencing the most valuable type-strain genomes for metagenomic binning, comparative biology and taxonomic classification.</title>
        <authorList>
            <person name="Goeker M."/>
        </authorList>
    </citation>
    <scope>NUCLEOTIDE SEQUENCE [LARGE SCALE GENOMIC DNA]</scope>
    <source>
        <strain evidence="2 3">LX-B</strain>
    </source>
</reference>
<dbReference type="Pfam" id="PF07907">
    <property type="entry name" value="YibE_F"/>
    <property type="match status" value="1"/>
</dbReference>
<feature type="transmembrane region" description="Helical" evidence="1">
    <location>
        <begin position="129"/>
        <end position="147"/>
    </location>
</feature>
<keyword evidence="1" id="KW-0812">Transmembrane</keyword>
<feature type="transmembrane region" description="Helical" evidence="1">
    <location>
        <begin position="205"/>
        <end position="225"/>
    </location>
</feature>
<dbReference type="InterPro" id="IPR012507">
    <property type="entry name" value="YibE_F"/>
</dbReference>
<feature type="transmembrane region" description="Helical" evidence="1">
    <location>
        <begin position="255"/>
        <end position="280"/>
    </location>
</feature>
<feature type="transmembrane region" description="Helical" evidence="1">
    <location>
        <begin position="179"/>
        <end position="199"/>
    </location>
</feature>
<accession>A0A4R1S9T2</accession>
<evidence type="ECO:0000313" key="2">
    <source>
        <dbReference type="EMBL" id="TCL75292.1"/>
    </source>
</evidence>
<name>A0A4R1S9T2_HYDET</name>
<gene>
    <name evidence="2" type="ORF">EDC14_1003226</name>
</gene>
<protein>
    <submittedName>
        <fullName evidence="2">Putative membrane protein</fullName>
    </submittedName>
</protein>
<dbReference type="RefSeq" id="WP_165907784.1">
    <property type="nucleotide sequence ID" value="NZ_SLUN01000003.1"/>
</dbReference>
<proteinExistence type="predicted"/>
<organism evidence="2 3">
    <name type="scientific">Hydrogenispora ethanolica</name>
    <dbReference type="NCBI Taxonomy" id="1082276"/>
    <lineage>
        <taxon>Bacteria</taxon>
        <taxon>Bacillati</taxon>
        <taxon>Bacillota</taxon>
        <taxon>Hydrogenispora</taxon>
    </lineage>
</organism>
<dbReference type="PANTHER" id="PTHR41771">
    <property type="entry name" value="MEMBRANE PROTEIN-RELATED"/>
    <property type="match status" value="1"/>
</dbReference>
<evidence type="ECO:0000256" key="1">
    <source>
        <dbReference type="SAM" id="Phobius"/>
    </source>
</evidence>
<dbReference type="PANTHER" id="PTHR41771:SF1">
    <property type="entry name" value="MEMBRANE PROTEIN"/>
    <property type="match status" value="1"/>
</dbReference>
<sequence length="395" mass="43628">MNQLKMNPAFRDIVFCAVILVLTSILILFPLSKYYQRPASEREARCIVLETDDSLVFQRGIFRQGEQSVKVRLLDGPDRNRIIQAANLLQGSLELEWFFQPGEKALLGYSKQGDRIIAARMLEPLREGAMLAISLVFLAALIGLAGWVGVKAIVSFGFTIMVILKVLLPFCLESRTDPMLFAMPIVALICLVTIFLVAGFNQKGWSAFLGSLSGCLFTWIILLIFGGMMRVNGATSEFSATLRFSGYEHLDLLKLFYAGVILSASGAIMDVAMDIAVAMFEIREKRPDIRRSELIKSGLNIGRAVIGTMSTTLLLAYSGGAMTMLMYLLAKGIPFWRIMNMNYIASELLKTFSGTIGLTLVVPFTAIIAGFILVRVPPKTQAEEPHEAMKCPIQS</sequence>
<dbReference type="Proteomes" id="UP000295008">
    <property type="component" value="Unassembled WGS sequence"/>
</dbReference>
<dbReference type="EMBL" id="SLUN01000003">
    <property type="protein sequence ID" value="TCL75292.1"/>
    <property type="molecule type" value="Genomic_DNA"/>
</dbReference>
<feature type="transmembrane region" description="Helical" evidence="1">
    <location>
        <begin position="12"/>
        <end position="32"/>
    </location>
</feature>
<keyword evidence="1" id="KW-0472">Membrane</keyword>
<comment type="caution">
    <text evidence="2">The sequence shown here is derived from an EMBL/GenBank/DDBJ whole genome shotgun (WGS) entry which is preliminary data.</text>
</comment>
<feature type="transmembrane region" description="Helical" evidence="1">
    <location>
        <begin position="351"/>
        <end position="374"/>
    </location>
</feature>
<dbReference type="AlphaFoldDB" id="A0A4R1S9T2"/>